<proteinExistence type="predicted"/>
<keyword evidence="2" id="KW-1185">Reference proteome</keyword>
<accession>A0ABM6GK18</accession>
<evidence type="ECO:0000313" key="1">
    <source>
        <dbReference type="EMBL" id="APW19087.1"/>
    </source>
</evidence>
<dbReference type="RefSeq" id="WP_041160521.1">
    <property type="nucleotide sequence ID" value="NZ_CP019058.1"/>
</dbReference>
<protein>
    <submittedName>
        <fullName evidence="1">Uncharacterized protein</fullName>
    </submittedName>
</protein>
<name>A0ABM6GK18_9BIFI</name>
<dbReference type="Proteomes" id="UP000186260">
    <property type="component" value="Chromosome"/>
</dbReference>
<sequence>MVDIKIVPSEPAPVLATRTIKTETHYAIASTDESPWQKEMNLKLDVIMRALGVGLNDKEKGKSDES</sequence>
<dbReference type="EMBL" id="CP019058">
    <property type="protein sequence ID" value="APW19087.1"/>
    <property type="molecule type" value="Genomic_DNA"/>
</dbReference>
<evidence type="ECO:0000313" key="2">
    <source>
        <dbReference type="Proteomes" id="UP000186260"/>
    </source>
</evidence>
<reference evidence="2" key="1">
    <citation type="submission" date="2017-01" db="EMBL/GenBank/DDBJ databases">
        <title>Gardnerella vaginalis bacteremia associated with severe acute encephalopathy in a young female patient: Case Report and characterization of the isolate.</title>
        <authorList>
            <person name="Tankovic J."/>
            <person name="Timinskas A."/>
            <person name="Zilnyte M."/>
            <person name="Janulaitiene M."/>
            <person name="Zvirbliene A."/>
            <person name="Pleckaityte M."/>
        </authorList>
    </citation>
    <scope>NUCLEOTIDE SEQUENCE [LARGE SCALE GENOMIC DNA]</scope>
    <source>
        <strain evidence="2">GV37</strain>
    </source>
</reference>
<gene>
    <name evidence="1" type="ORF">BVL65_06060</name>
</gene>
<organism evidence="1 2">
    <name type="scientific">Gardnerella swidsinskii</name>
    <dbReference type="NCBI Taxonomy" id="2792979"/>
    <lineage>
        <taxon>Bacteria</taxon>
        <taxon>Bacillati</taxon>
        <taxon>Actinomycetota</taxon>
        <taxon>Actinomycetes</taxon>
        <taxon>Bifidobacteriales</taxon>
        <taxon>Bifidobacteriaceae</taxon>
        <taxon>Gardnerella</taxon>
    </lineage>
</organism>